<accession>A0ACC0AYS2</accession>
<organism evidence="1 2">
    <name type="scientific">Catharanthus roseus</name>
    <name type="common">Madagascar periwinkle</name>
    <name type="synonym">Vinca rosea</name>
    <dbReference type="NCBI Taxonomy" id="4058"/>
    <lineage>
        <taxon>Eukaryota</taxon>
        <taxon>Viridiplantae</taxon>
        <taxon>Streptophyta</taxon>
        <taxon>Embryophyta</taxon>
        <taxon>Tracheophyta</taxon>
        <taxon>Spermatophyta</taxon>
        <taxon>Magnoliopsida</taxon>
        <taxon>eudicotyledons</taxon>
        <taxon>Gunneridae</taxon>
        <taxon>Pentapetalae</taxon>
        <taxon>asterids</taxon>
        <taxon>lamiids</taxon>
        <taxon>Gentianales</taxon>
        <taxon>Apocynaceae</taxon>
        <taxon>Rauvolfioideae</taxon>
        <taxon>Vinceae</taxon>
        <taxon>Catharanthinae</taxon>
        <taxon>Catharanthus</taxon>
    </lineage>
</organism>
<reference evidence="2" key="1">
    <citation type="journal article" date="2023" name="Nat. Plants">
        <title>Single-cell RNA sequencing provides a high-resolution roadmap for understanding the multicellular compartmentation of specialized metabolism.</title>
        <authorList>
            <person name="Sun S."/>
            <person name="Shen X."/>
            <person name="Li Y."/>
            <person name="Li Y."/>
            <person name="Wang S."/>
            <person name="Li R."/>
            <person name="Zhang H."/>
            <person name="Shen G."/>
            <person name="Guo B."/>
            <person name="Wei J."/>
            <person name="Xu J."/>
            <person name="St-Pierre B."/>
            <person name="Chen S."/>
            <person name="Sun C."/>
        </authorList>
    </citation>
    <scope>NUCLEOTIDE SEQUENCE [LARGE SCALE GENOMIC DNA]</scope>
</reference>
<protein>
    <submittedName>
        <fullName evidence="1">Uncharacterized protein</fullName>
    </submittedName>
</protein>
<dbReference type="Proteomes" id="UP001060085">
    <property type="component" value="Linkage Group LG04"/>
</dbReference>
<evidence type="ECO:0000313" key="1">
    <source>
        <dbReference type="EMBL" id="KAI5666010.1"/>
    </source>
</evidence>
<keyword evidence="2" id="KW-1185">Reference proteome</keyword>
<sequence>MRVQMLKTLDDQWCMDEEELKEMVRGYYISLYTAEACVEGDETVRTFPKLSHSDIRWLNYELFEQEIRGVVVQMGVYKAPAQKVNLAKSKLFFSRKVGTDVKYALSGIPRTNNLGTYLGMSFLHKLVTRNTYGFVVDKFEKKLSA</sequence>
<gene>
    <name evidence="1" type="ORF">M9H77_15863</name>
</gene>
<dbReference type="EMBL" id="CM044704">
    <property type="protein sequence ID" value="KAI5666010.1"/>
    <property type="molecule type" value="Genomic_DNA"/>
</dbReference>
<name>A0ACC0AYS2_CATRO</name>
<evidence type="ECO:0000313" key="2">
    <source>
        <dbReference type="Proteomes" id="UP001060085"/>
    </source>
</evidence>
<proteinExistence type="predicted"/>
<comment type="caution">
    <text evidence="1">The sequence shown here is derived from an EMBL/GenBank/DDBJ whole genome shotgun (WGS) entry which is preliminary data.</text>
</comment>